<dbReference type="CDD" id="cd22431">
    <property type="entry name" value="KH-I_RNaseY"/>
    <property type="match status" value="1"/>
</dbReference>
<dbReference type="Pfam" id="PF00013">
    <property type="entry name" value="KH_1"/>
    <property type="match status" value="1"/>
</dbReference>
<keyword evidence="4 5" id="KW-0694">RNA-binding</keyword>
<dbReference type="GO" id="GO:0006402">
    <property type="term" value="P:mRNA catabolic process"/>
    <property type="evidence" value="ECO:0007669"/>
    <property type="project" value="UniProtKB-UniRule"/>
</dbReference>
<dbReference type="EMBL" id="DPPF01000187">
    <property type="protein sequence ID" value="HCW93809.1"/>
    <property type="molecule type" value="Genomic_DNA"/>
</dbReference>
<feature type="domain" description="HD" evidence="8">
    <location>
        <begin position="335"/>
        <end position="428"/>
    </location>
</feature>
<proteinExistence type="inferred from homology"/>
<dbReference type="SUPFAM" id="SSF109604">
    <property type="entry name" value="HD-domain/PDEase-like"/>
    <property type="match status" value="1"/>
</dbReference>
<name>A0A3D5QEX2_FLESI</name>
<dbReference type="GO" id="GO:0016787">
    <property type="term" value="F:hydrolase activity"/>
    <property type="evidence" value="ECO:0007669"/>
    <property type="project" value="UniProtKB-KW"/>
</dbReference>
<keyword evidence="3 5" id="KW-0378">Hydrolase</keyword>
<dbReference type="Gene3D" id="3.30.1370.10">
    <property type="entry name" value="K Homology domain, type 1"/>
    <property type="match status" value="1"/>
</dbReference>
<dbReference type="FunFam" id="1.10.3210.10:FF:000013">
    <property type="entry name" value="Ribonuclease Y"/>
    <property type="match status" value="1"/>
</dbReference>
<evidence type="ECO:0000256" key="2">
    <source>
        <dbReference type="ARBA" id="ARBA00022759"/>
    </source>
</evidence>
<dbReference type="InterPro" id="IPR036612">
    <property type="entry name" value="KH_dom_type_1_sf"/>
</dbReference>
<evidence type="ECO:0000256" key="7">
    <source>
        <dbReference type="SAM" id="Coils"/>
    </source>
</evidence>
<dbReference type="HAMAP" id="MF_00335">
    <property type="entry name" value="RNase_Y"/>
    <property type="match status" value="1"/>
</dbReference>
<comment type="similarity">
    <text evidence="5">Belongs to the RNase Y family.</text>
</comment>
<evidence type="ECO:0000256" key="3">
    <source>
        <dbReference type="ARBA" id="ARBA00022801"/>
    </source>
</evidence>
<dbReference type="InterPro" id="IPR004087">
    <property type="entry name" value="KH_dom"/>
</dbReference>
<reference evidence="9 10" key="1">
    <citation type="journal article" date="2018" name="Nat. Biotechnol.">
        <title>A standardized bacterial taxonomy based on genome phylogeny substantially revises the tree of life.</title>
        <authorList>
            <person name="Parks D.H."/>
            <person name="Chuvochina M."/>
            <person name="Waite D.W."/>
            <person name="Rinke C."/>
            <person name="Skarshewski A."/>
            <person name="Chaumeil P.A."/>
            <person name="Hugenholtz P."/>
        </authorList>
    </citation>
    <scope>NUCLEOTIDE SEQUENCE [LARGE SCALE GENOMIC DNA]</scope>
    <source>
        <strain evidence="9">UBA8672</strain>
    </source>
</reference>
<dbReference type="Pfam" id="PF12072">
    <property type="entry name" value="RNase_Y_N"/>
    <property type="match status" value="1"/>
</dbReference>
<dbReference type="InterPro" id="IPR003607">
    <property type="entry name" value="HD/PDEase_dom"/>
</dbReference>
<dbReference type="NCBIfam" id="TIGR00277">
    <property type="entry name" value="HDIG"/>
    <property type="match status" value="1"/>
</dbReference>
<evidence type="ECO:0000259" key="8">
    <source>
        <dbReference type="PROSITE" id="PS51831"/>
    </source>
</evidence>
<feature type="coiled-coil region" evidence="7">
    <location>
        <begin position="160"/>
        <end position="187"/>
    </location>
</feature>
<dbReference type="InterPro" id="IPR022711">
    <property type="entry name" value="RNase_Y_N"/>
</dbReference>
<dbReference type="GO" id="GO:0005886">
    <property type="term" value="C:plasma membrane"/>
    <property type="evidence" value="ECO:0007669"/>
    <property type="project" value="UniProtKB-UniRule"/>
</dbReference>
<dbReference type="SMART" id="SM00322">
    <property type="entry name" value="KH"/>
    <property type="match status" value="1"/>
</dbReference>
<dbReference type="GO" id="GO:0003723">
    <property type="term" value="F:RNA binding"/>
    <property type="evidence" value="ECO:0007669"/>
    <property type="project" value="UniProtKB-UniRule"/>
</dbReference>
<dbReference type="PANTHER" id="PTHR12826:SF15">
    <property type="entry name" value="RIBONUCLEASE Y"/>
    <property type="match status" value="1"/>
</dbReference>
<evidence type="ECO:0000256" key="1">
    <source>
        <dbReference type="ARBA" id="ARBA00022722"/>
    </source>
</evidence>
<comment type="caution">
    <text evidence="9">The sequence shown here is derived from an EMBL/GenBank/DDBJ whole genome shotgun (WGS) entry which is preliminary data.</text>
</comment>
<dbReference type="GO" id="GO:0004521">
    <property type="term" value="F:RNA endonuclease activity"/>
    <property type="evidence" value="ECO:0007669"/>
    <property type="project" value="UniProtKB-UniRule"/>
</dbReference>
<dbReference type="Pfam" id="PF01966">
    <property type="entry name" value="HD"/>
    <property type="match status" value="1"/>
</dbReference>
<keyword evidence="2 5" id="KW-0255">Endonuclease</keyword>
<comment type="function">
    <text evidence="5">Endoribonuclease that initiates mRNA decay.</text>
</comment>
<dbReference type="InterPro" id="IPR006675">
    <property type="entry name" value="HDIG_dom"/>
</dbReference>
<dbReference type="SUPFAM" id="SSF54791">
    <property type="entry name" value="Eukaryotic type KH-domain (KH-domain type I)"/>
    <property type="match status" value="1"/>
</dbReference>
<organism evidence="9 10">
    <name type="scientific">Flexistipes sinusarabici</name>
    <dbReference type="NCBI Taxonomy" id="2352"/>
    <lineage>
        <taxon>Bacteria</taxon>
        <taxon>Pseudomonadati</taxon>
        <taxon>Deferribacterota</taxon>
        <taxon>Deferribacteres</taxon>
        <taxon>Deferribacterales</taxon>
        <taxon>Flexistipitaceae</taxon>
        <taxon>Flexistipes</taxon>
    </lineage>
</organism>
<dbReference type="InterPro" id="IPR004088">
    <property type="entry name" value="KH_dom_type_1"/>
</dbReference>
<evidence type="ECO:0000256" key="5">
    <source>
        <dbReference type="HAMAP-Rule" id="MF_00335"/>
    </source>
</evidence>
<dbReference type="PROSITE" id="PS51831">
    <property type="entry name" value="HD"/>
    <property type="match status" value="1"/>
</dbReference>
<dbReference type="PROSITE" id="PS50084">
    <property type="entry name" value="KH_TYPE_1"/>
    <property type="match status" value="1"/>
</dbReference>
<evidence type="ECO:0000313" key="10">
    <source>
        <dbReference type="Proteomes" id="UP000262325"/>
    </source>
</evidence>
<dbReference type="InterPro" id="IPR017705">
    <property type="entry name" value="Ribonuclease_Y"/>
</dbReference>
<evidence type="ECO:0000256" key="6">
    <source>
        <dbReference type="NCBIfam" id="TIGR03319"/>
    </source>
</evidence>
<evidence type="ECO:0000313" key="9">
    <source>
        <dbReference type="EMBL" id="HCW93809.1"/>
    </source>
</evidence>
<dbReference type="SMART" id="SM00471">
    <property type="entry name" value="HDc"/>
    <property type="match status" value="1"/>
</dbReference>
<gene>
    <name evidence="5 9" type="primary">rny</name>
    <name evidence="9" type="ORF">DHM44_09025</name>
</gene>
<dbReference type="CDD" id="cd00077">
    <property type="entry name" value="HDc"/>
    <property type="match status" value="1"/>
</dbReference>
<dbReference type="Proteomes" id="UP000262325">
    <property type="component" value="Unassembled WGS sequence"/>
</dbReference>
<sequence length="519" mass="58740">MVWLYILIGVVALIAGFVAGAVIVKKKIESDNAKVGKTSEEILNKARREADEIIKEAKLESKEIIFKGKQEAENEIKEGKKELQAQEKRILAKEEALDKKVELAEKKEEMIIQREKEYEDKIAEVDKIKSETDNIRLQLIQEIEKISGMTREEAKQLLRQEMIEEAKVDAAREIREIEEEVKRTADKKAQSVIATSIQRCAPEYVSEIAVSSVNLPSDEMKGRIIGREGRNIRTFESVTGVDIIVDDTPEAVILSSYDPFRREIAKLTLERLISDGRIHPSRIEEHYEKSKQEVEKHIYEVGEEAAFNLGIHNIHSDLLKLIGRLKYRTSYGQNVLGHSIEVAKIAGIMAAELGLDEKMAKRMGLLHDIGKAVDQESEGSHTEVGVDIVKKYKEDPRILNAILSHHGEEEFKYTESVLIQAADALSASRPGARREVLESYIKRLEKLEEISSSFEGVSKAYAIQAGRELRIIVEPDRVNDDTMVTLSKDIAKKIEEELTYPGQIKVTVIREARTVEYAK</sequence>
<accession>A0A3D5QEX2</accession>
<dbReference type="NCBIfam" id="TIGR03319">
    <property type="entry name" value="RNase_Y"/>
    <property type="match status" value="1"/>
</dbReference>
<dbReference type="Gene3D" id="1.10.3210.10">
    <property type="entry name" value="Hypothetical protein af1432"/>
    <property type="match status" value="1"/>
</dbReference>
<keyword evidence="7" id="KW-0175">Coiled coil</keyword>
<evidence type="ECO:0000256" key="4">
    <source>
        <dbReference type="ARBA" id="ARBA00022884"/>
    </source>
</evidence>
<dbReference type="AlphaFoldDB" id="A0A3D5QEX2"/>
<dbReference type="PANTHER" id="PTHR12826">
    <property type="entry name" value="RIBONUCLEASE Y"/>
    <property type="match status" value="1"/>
</dbReference>
<feature type="coiled-coil region" evidence="7">
    <location>
        <begin position="43"/>
        <end position="113"/>
    </location>
</feature>
<protein>
    <recommendedName>
        <fullName evidence="5 6">Ribonuclease Y</fullName>
        <shortName evidence="5">RNase Y</shortName>
        <ecNumber evidence="5 6">3.1.-.-</ecNumber>
    </recommendedName>
</protein>
<dbReference type="EC" id="3.1.-.-" evidence="5 6"/>
<keyword evidence="1 5" id="KW-0540">Nuclease</keyword>
<dbReference type="InterPro" id="IPR006674">
    <property type="entry name" value="HD_domain"/>
</dbReference>